<keyword evidence="2" id="KW-0902">Two-component regulatory system</keyword>
<dbReference type="SUPFAM" id="SSF52172">
    <property type="entry name" value="CheY-like"/>
    <property type="match status" value="1"/>
</dbReference>
<dbReference type="AlphaFoldDB" id="A0A9W6FYC1"/>
<keyword evidence="1 3" id="KW-0597">Phosphoprotein</keyword>
<evidence type="ECO:0000313" key="6">
    <source>
        <dbReference type="EMBL" id="GLI37074.1"/>
    </source>
</evidence>
<evidence type="ECO:0000256" key="2">
    <source>
        <dbReference type="ARBA" id="ARBA00023012"/>
    </source>
</evidence>
<dbReference type="InterPro" id="IPR050595">
    <property type="entry name" value="Bact_response_regulator"/>
</dbReference>
<protein>
    <submittedName>
        <fullName evidence="6">Response regulator</fullName>
    </submittedName>
</protein>
<dbReference type="PANTHER" id="PTHR44591:SF14">
    <property type="entry name" value="PROTEIN PILG"/>
    <property type="match status" value="1"/>
</dbReference>
<feature type="domain" description="Response regulatory" evidence="5">
    <location>
        <begin position="4"/>
        <end position="120"/>
    </location>
</feature>
<accession>A0A9W6FYC1</accession>
<dbReference type="Proteomes" id="UP001144352">
    <property type="component" value="Unassembled WGS sequence"/>
</dbReference>
<dbReference type="PROSITE" id="PS50110">
    <property type="entry name" value="RESPONSE_REGULATORY"/>
    <property type="match status" value="1"/>
</dbReference>
<keyword evidence="7" id="KW-1185">Reference proteome</keyword>
<dbReference type="SMART" id="SM00448">
    <property type="entry name" value="REC"/>
    <property type="match status" value="1"/>
</dbReference>
<dbReference type="Gene3D" id="3.40.50.2300">
    <property type="match status" value="1"/>
</dbReference>
<sequence>MGNRILLADDSITIQKVVGIIFANEDCDLTVVDNGDSAVEKARDVTPDVMLVDALMPGKSGYEVCTAIRKDPALGTVPILLMTGAFEPFDEEKARQCGADDFISKPFESQQLIDKVKTLLDLGKSRAGAPSVAAAAPTMAAVTPPAAPAAAEAAESIAPVAPVAAGPVESFAIEFDEPTSIEPQPAVTPPPTPEPTAAKVSVSEPQPFVFAVEEASPADDLWGAFELEDEVVGDEPVKSSQAAADGASAAVDEVSPFGLEQNPDVFGAGAEPAAASVDFGFVSASDEFGFAEAAETPAPSASVEPAPFSAPPMDESFVFGEESAESVVEPYGSISEAPVSGAFDPGSEPFEMPIETGFSAVAEEQAFALHKEPVSSSASFAAAPPVGGGGTITLTEEQLAAAISRISREVIERIAWEVVPDLAETLIKEEIRRIKEGS</sequence>
<evidence type="ECO:0000256" key="1">
    <source>
        <dbReference type="ARBA" id="ARBA00022553"/>
    </source>
</evidence>
<gene>
    <name evidence="6" type="ORF">GHYDROH2_05750</name>
</gene>
<comment type="caution">
    <text evidence="6">The sequence shown here is derived from an EMBL/GenBank/DDBJ whole genome shotgun (WGS) entry which is preliminary data.</text>
</comment>
<dbReference type="GO" id="GO:0000160">
    <property type="term" value="P:phosphorelay signal transduction system"/>
    <property type="evidence" value="ECO:0007669"/>
    <property type="project" value="UniProtKB-KW"/>
</dbReference>
<reference evidence="6" key="1">
    <citation type="submission" date="2022-12" db="EMBL/GenBank/DDBJ databases">
        <title>Reference genome sequencing for broad-spectrum identification of bacterial and archaeal isolates by mass spectrometry.</title>
        <authorList>
            <person name="Sekiguchi Y."/>
            <person name="Tourlousse D.M."/>
        </authorList>
    </citation>
    <scope>NUCLEOTIDE SEQUENCE</scope>
    <source>
        <strain evidence="6">H2</strain>
    </source>
</reference>
<dbReference type="InterPro" id="IPR001789">
    <property type="entry name" value="Sig_transdc_resp-reg_receiver"/>
</dbReference>
<name>A0A9W6FYC1_9BACT</name>
<feature type="modified residue" description="4-aspartylphosphate" evidence="3">
    <location>
        <position position="53"/>
    </location>
</feature>
<dbReference type="CDD" id="cd17546">
    <property type="entry name" value="REC_hyHK_CKI1_RcsC-like"/>
    <property type="match status" value="1"/>
</dbReference>
<feature type="region of interest" description="Disordered" evidence="4">
    <location>
        <begin position="180"/>
        <end position="199"/>
    </location>
</feature>
<evidence type="ECO:0000256" key="3">
    <source>
        <dbReference type="PROSITE-ProRule" id="PRU00169"/>
    </source>
</evidence>
<organism evidence="6 7">
    <name type="scientific">Geobacter hydrogenophilus</name>
    <dbReference type="NCBI Taxonomy" id="40983"/>
    <lineage>
        <taxon>Bacteria</taxon>
        <taxon>Pseudomonadati</taxon>
        <taxon>Thermodesulfobacteriota</taxon>
        <taxon>Desulfuromonadia</taxon>
        <taxon>Geobacterales</taxon>
        <taxon>Geobacteraceae</taxon>
        <taxon>Geobacter</taxon>
    </lineage>
</organism>
<evidence type="ECO:0000256" key="4">
    <source>
        <dbReference type="SAM" id="MobiDB-lite"/>
    </source>
</evidence>
<dbReference type="EMBL" id="BSDS01000001">
    <property type="protein sequence ID" value="GLI37074.1"/>
    <property type="molecule type" value="Genomic_DNA"/>
</dbReference>
<dbReference type="InterPro" id="IPR011006">
    <property type="entry name" value="CheY-like_superfamily"/>
</dbReference>
<evidence type="ECO:0000313" key="7">
    <source>
        <dbReference type="Proteomes" id="UP001144352"/>
    </source>
</evidence>
<dbReference type="Pfam" id="PF00072">
    <property type="entry name" value="Response_reg"/>
    <property type="match status" value="1"/>
</dbReference>
<evidence type="ECO:0000259" key="5">
    <source>
        <dbReference type="PROSITE" id="PS50110"/>
    </source>
</evidence>
<proteinExistence type="predicted"/>
<dbReference type="PANTHER" id="PTHR44591">
    <property type="entry name" value="STRESS RESPONSE REGULATOR PROTEIN 1"/>
    <property type="match status" value="1"/>
</dbReference>
<dbReference type="RefSeq" id="WP_214187127.1">
    <property type="nucleotide sequence ID" value="NZ_BSDS01000001.1"/>
</dbReference>